<evidence type="ECO:0000313" key="2">
    <source>
        <dbReference type="EMBL" id="GBP51598.1"/>
    </source>
</evidence>
<protein>
    <submittedName>
        <fullName evidence="2">Uncharacterized protein</fullName>
    </submittedName>
</protein>
<evidence type="ECO:0000256" key="1">
    <source>
        <dbReference type="SAM" id="MobiDB-lite"/>
    </source>
</evidence>
<evidence type="ECO:0000313" key="3">
    <source>
        <dbReference type="Proteomes" id="UP000299102"/>
    </source>
</evidence>
<dbReference type="EMBL" id="BGZK01000584">
    <property type="protein sequence ID" value="GBP51598.1"/>
    <property type="molecule type" value="Genomic_DNA"/>
</dbReference>
<dbReference type="Proteomes" id="UP000299102">
    <property type="component" value="Unassembled WGS sequence"/>
</dbReference>
<dbReference type="AlphaFoldDB" id="A0A4C1WJK4"/>
<name>A0A4C1WJK4_EUMVA</name>
<feature type="region of interest" description="Disordered" evidence="1">
    <location>
        <begin position="1"/>
        <end position="30"/>
    </location>
</feature>
<proteinExistence type="predicted"/>
<sequence length="105" mass="12065">MNGETLNREIMANRHYSKISHAPSAQPQPGIVMDQSTRVHRQTPEVLSNPVFCYSSGKLKAFCGLPSKPRLSVRIRRPRIYHARLRKHETAFAKDDPCRHQRSSE</sequence>
<reference evidence="2 3" key="1">
    <citation type="journal article" date="2019" name="Commun. Biol.">
        <title>The bagworm genome reveals a unique fibroin gene that provides high tensile strength.</title>
        <authorList>
            <person name="Kono N."/>
            <person name="Nakamura H."/>
            <person name="Ohtoshi R."/>
            <person name="Tomita M."/>
            <person name="Numata K."/>
            <person name="Arakawa K."/>
        </authorList>
    </citation>
    <scope>NUCLEOTIDE SEQUENCE [LARGE SCALE GENOMIC DNA]</scope>
</reference>
<gene>
    <name evidence="2" type="ORF">EVAR_42781_1</name>
</gene>
<accession>A0A4C1WJK4</accession>
<comment type="caution">
    <text evidence="2">The sequence shown here is derived from an EMBL/GenBank/DDBJ whole genome shotgun (WGS) entry which is preliminary data.</text>
</comment>
<keyword evidence="3" id="KW-1185">Reference proteome</keyword>
<organism evidence="2 3">
    <name type="scientific">Eumeta variegata</name>
    <name type="common">Bagworm moth</name>
    <name type="synonym">Eumeta japonica</name>
    <dbReference type="NCBI Taxonomy" id="151549"/>
    <lineage>
        <taxon>Eukaryota</taxon>
        <taxon>Metazoa</taxon>
        <taxon>Ecdysozoa</taxon>
        <taxon>Arthropoda</taxon>
        <taxon>Hexapoda</taxon>
        <taxon>Insecta</taxon>
        <taxon>Pterygota</taxon>
        <taxon>Neoptera</taxon>
        <taxon>Endopterygota</taxon>
        <taxon>Lepidoptera</taxon>
        <taxon>Glossata</taxon>
        <taxon>Ditrysia</taxon>
        <taxon>Tineoidea</taxon>
        <taxon>Psychidae</taxon>
        <taxon>Oiketicinae</taxon>
        <taxon>Eumeta</taxon>
    </lineage>
</organism>